<dbReference type="SUPFAM" id="SSF51430">
    <property type="entry name" value="NAD(P)-linked oxidoreductase"/>
    <property type="match status" value="1"/>
</dbReference>
<dbReference type="InterPro" id="IPR020471">
    <property type="entry name" value="AKR"/>
</dbReference>
<feature type="domain" description="NADP-dependent oxidoreductase" evidence="2">
    <location>
        <begin position="13"/>
        <end position="292"/>
    </location>
</feature>
<gene>
    <name evidence="3" type="ORF">RNJ44_04700</name>
</gene>
<evidence type="ECO:0000313" key="4">
    <source>
        <dbReference type="Proteomes" id="UP001623330"/>
    </source>
</evidence>
<proteinExistence type="predicted"/>
<reference evidence="3 4" key="1">
    <citation type="submission" date="2024-05" db="EMBL/GenBank/DDBJ databases">
        <title>Long read based assembly of the Candida bracarensis genome reveals expanded adhesin content.</title>
        <authorList>
            <person name="Marcet-Houben M."/>
            <person name="Ksiezopolska E."/>
            <person name="Gabaldon T."/>
        </authorList>
    </citation>
    <scope>NUCLEOTIDE SEQUENCE [LARGE SCALE GENOMIC DNA]</scope>
    <source>
        <strain evidence="3 4">CBM6</strain>
    </source>
</reference>
<dbReference type="EMBL" id="JBEVYD010000005">
    <property type="protein sequence ID" value="KAL3232784.1"/>
    <property type="molecule type" value="Genomic_DNA"/>
</dbReference>
<keyword evidence="1" id="KW-0560">Oxidoreductase</keyword>
<organism evidence="3 4">
    <name type="scientific">Nakaseomyces bracarensis</name>
    <dbReference type="NCBI Taxonomy" id="273131"/>
    <lineage>
        <taxon>Eukaryota</taxon>
        <taxon>Fungi</taxon>
        <taxon>Dikarya</taxon>
        <taxon>Ascomycota</taxon>
        <taxon>Saccharomycotina</taxon>
        <taxon>Saccharomycetes</taxon>
        <taxon>Saccharomycetales</taxon>
        <taxon>Saccharomycetaceae</taxon>
        <taxon>Nakaseomyces</taxon>
    </lineage>
</organism>
<dbReference type="Pfam" id="PF00248">
    <property type="entry name" value="Aldo_ket_red"/>
    <property type="match status" value="1"/>
</dbReference>
<protein>
    <recommendedName>
        <fullName evidence="2">NADP-dependent oxidoreductase domain-containing protein</fullName>
    </recommendedName>
</protein>
<dbReference type="InterPro" id="IPR036812">
    <property type="entry name" value="NAD(P)_OxRdtase_dom_sf"/>
</dbReference>
<dbReference type="Gene3D" id="3.20.20.100">
    <property type="entry name" value="NADP-dependent oxidoreductase domain"/>
    <property type="match status" value="1"/>
</dbReference>
<dbReference type="CDD" id="cd19164">
    <property type="entry name" value="AKR_ARA2"/>
    <property type="match status" value="1"/>
</dbReference>
<evidence type="ECO:0000256" key="1">
    <source>
        <dbReference type="ARBA" id="ARBA00023002"/>
    </source>
</evidence>
<dbReference type="PANTHER" id="PTHR42686">
    <property type="entry name" value="GH17980P-RELATED"/>
    <property type="match status" value="1"/>
</dbReference>
<comment type="caution">
    <text evidence="3">The sequence shown here is derived from an EMBL/GenBank/DDBJ whole genome shotgun (WGS) entry which is preliminary data.</text>
</comment>
<dbReference type="Proteomes" id="UP001623330">
    <property type="component" value="Unassembled WGS sequence"/>
</dbReference>
<dbReference type="InterPro" id="IPR044480">
    <property type="entry name" value="Ara2-like"/>
</dbReference>
<accession>A0ABR4NVP6</accession>
<dbReference type="PANTHER" id="PTHR42686:SF1">
    <property type="entry name" value="GH17980P-RELATED"/>
    <property type="match status" value="1"/>
</dbReference>
<keyword evidence="4" id="KW-1185">Reference proteome</keyword>
<dbReference type="InterPro" id="IPR023210">
    <property type="entry name" value="NADP_OxRdtase_dom"/>
</dbReference>
<name>A0ABR4NVP6_9SACH</name>
<sequence length="335" mass="37980">MVDHSDITKLPPLILGGAVLNPIYNEDPEQVPIIELLKYAFTQGYNAIDTSPYYGPSEEIYGKALRQLKTADAKGLSFQRDDYYICTKVGRIAENEFDYSASAVRASVLRSCKRLDTDYLDILYLHDVEFVDFEKSLEALRELRKLKEEGVILNFGISGYPLDYLTFLAIECCKHEDIGPLDAMLSYCNLNIQNISLQNYYERIFSESKIKVLSNASILGMSLLRSQSIHSFHPASDELKNACRTAAEYCEQEGERLEDLANRYAMYKWVLRGPTVIGVSNLQELKAAIVDFESVKDHGLSNKDMDLVQTIQQNILGPNHFNETWPSGIPHPELK</sequence>
<evidence type="ECO:0000259" key="2">
    <source>
        <dbReference type="Pfam" id="PF00248"/>
    </source>
</evidence>
<evidence type="ECO:0000313" key="3">
    <source>
        <dbReference type="EMBL" id="KAL3232784.1"/>
    </source>
</evidence>